<evidence type="ECO:0000313" key="1">
    <source>
        <dbReference type="EMBL" id="ORM66112.1"/>
    </source>
</evidence>
<dbReference type="EMBL" id="MLFR01000039">
    <property type="protein sequence ID" value="ORM66112.1"/>
    <property type="molecule type" value="Genomic_DNA"/>
</dbReference>
<evidence type="ECO:0000313" key="2">
    <source>
        <dbReference type="Proteomes" id="UP000193558"/>
    </source>
</evidence>
<dbReference type="AlphaFoldDB" id="A0A1X1CP09"/>
<reference evidence="1 2" key="1">
    <citation type="journal article" date="2017" name="Antonie Van Leeuwenhoek">
        <title>Phylogenomic resolution of the bacterial genus Pantoea and its relationship with Erwinia and Tatumella.</title>
        <authorList>
            <person name="Palmer M."/>
            <person name="Steenkamp E.T."/>
            <person name="Coetzee M.P."/>
            <person name="Chan W.Y."/>
            <person name="van Zyl E."/>
            <person name="De Maayer P."/>
            <person name="Coutinho T.A."/>
            <person name="Blom J."/>
            <person name="Smits T.H."/>
            <person name="Duffy B."/>
            <person name="Venter S.N."/>
        </authorList>
    </citation>
    <scope>NUCLEOTIDE SEQUENCE [LARGE SCALE GENOMIC DNA]</scope>
    <source>
        <strain evidence="1 2">LMG 26275</strain>
    </source>
</reference>
<name>A0A1X1CP09_9GAMM</name>
<dbReference type="Proteomes" id="UP000193558">
    <property type="component" value="Unassembled WGS sequence"/>
</dbReference>
<sequence>MRITVLDDDPGIRINPGIERYRITIDGEEVNRCLSADDVAGEVIEVSTDADGNIEIEYGEVKTRTRNGVVTIERI</sequence>
<comment type="caution">
    <text evidence="1">The sequence shown here is derived from an EMBL/GenBank/DDBJ whole genome shotgun (WGS) entry which is preliminary data.</text>
</comment>
<gene>
    <name evidence="1" type="ORF">HA51_24035</name>
</gene>
<organism evidence="1 2">
    <name type="scientific">Pantoea rwandensis</name>
    <dbReference type="NCBI Taxonomy" id="1076550"/>
    <lineage>
        <taxon>Bacteria</taxon>
        <taxon>Pseudomonadati</taxon>
        <taxon>Pseudomonadota</taxon>
        <taxon>Gammaproteobacteria</taxon>
        <taxon>Enterobacterales</taxon>
        <taxon>Erwiniaceae</taxon>
        <taxon>Pantoea</taxon>
    </lineage>
</organism>
<proteinExistence type="predicted"/>
<protein>
    <submittedName>
        <fullName evidence="1">Uncharacterized protein</fullName>
    </submittedName>
</protein>
<accession>A0A1X1CP09</accession>